<evidence type="ECO:0000313" key="4">
    <source>
        <dbReference type="EMBL" id="MFC7287349.1"/>
    </source>
</evidence>
<keyword evidence="5" id="KW-1185">Reference proteome</keyword>
<accession>A0ABW2I8T2</accession>
<dbReference type="InterPro" id="IPR012347">
    <property type="entry name" value="Ferritin-like"/>
</dbReference>
<dbReference type="PANTHER" id="PTHR42932">
    <property type="entry name" value="GENERAL STRESS PROTEIN 20U"/>
    <property type="match status" value="1"/>
</dbReference>
<evidence type="ECO:0000259" key="3">
    <source>
        <dbReference type="Pfam" id="PF00210"/>
    </source>
</evidence>
<evidence type="ECO:0000256" key="1">
    <source>
        <dbReference type="ARBA" id="ARBA00009497"/>
    </source>
</evidence>
<comment type="similarity">
    <text evidence="1 2">Belongs to the Dps family.</text>
</comment>
<dbReference type="Pfam" id="PF00210">
    <property type="entry name" value="Ferritin"/>
    <property type="match status" value="1"/>
</dbReference>
<sequence>MKKPVKATKAVKATKTSSVADIKRRQRAPLITPSDMGTKATKDISAAMNGVLADVFALYLKTKNFHWHMSGPHFRDYHLLLDEQAVQIYAMTDLIAERIRKVGGMTLRSIGHIARTQRIQDNDADYVEPNDMLAELREDNKLLTSRLREAHGVCDEHHDIGTTSLIEVWIDETEQRTWFLFEAGRNADSTGH</sequence>
<dbReference type="EMBL" id="JBHTBU010000001">
    <property type="protein sequence ID" value="MFC7287349.1"/>
    <property type="molecule type" value="Genomic_DNA"/>
</dbReference>
<evidence type="ECO:0000256" key="2">
    <source>
        <dbReference type="RuleBase" id="RU003875"/>
    </source>
</evidence>
<reference evidence="5" key="1">
    <citation type="journal article" date="2019" name="Int. J. Syst. Evol. Microbiol.">
        <title>The Global Catalogue of Microorganisms (GCM) 10K type strain sequencing project: providing services to taxonomists for standard genome sequencing and annotation.</title>
        <authorList>
            <consortium name="The Broad Institute Genomics Platform"/>
            <consortium name="The Broad Institute Genome Sequencing Center for Infectious Disease"/>
            <person name="Wu L."/>
            <person name="Ma J."/>
        </authorList>
    </citation>
    <scope>NUCLEOTIDE SEQUENCE [LARGE SCALE GENOMIC DNA]</scope>
    <source>
        <strain evidence="5">KACC 12508</strain>
    </source>
</reference>
<name>A0ABW2I8T2_9BURK</name>
<feature type="domain" description="Ferritin/DPS" evidence="3">
    <location>
        <begin position="46"/>
        <end position="180"/>
    </location>
</feature>
<gene>
    <name evidence="4" type="ORF">ACFQPC_04790</name>
</gene>
<dbReference type="PIRSF" id="PIRSF005900">
    <property type="entry name" value="Dps"/>
    <property type="match status" value="1"/>
</dbReference>
<dbReference type="RefSeq" id="WP_382270464.1">
    <property type="nucleotide sequence ID" value="NZ_JBHTBU010000001.1"/>
</dbReference>
<dbReference type="SUPFAM" id="SSF47240">
    <property type="entry name" value="Ferritin-like"/>
    <property type="match status" value="1"/>
</dbReference>
<dbReference type="PRINTS" id="PR01346">
    <property type="entry name" value="HELNAPAPROT"/>
</dbReference>
<dbReference type="PANTHER" id="PTHR42932:SF3">
    <property type="entry name" value="DNA PROTECTION DURING STARVATION PROTEIN"/>
    <property type="match status" value="1"/>
</dbReference>
<organism evidence="4 5">
    <name type="scientific">Herminiimonas glaciei</name>
    <dbReference type="NCBI Taxonomy" id="523788"/>
    <lineage>
        <taxon>Bacteria</taxon>
        <taxon>Pseudomonadati</taxon>
        <taxon>Pseudomonadota</taxon>
        <taxon>Betaproteobacteria</taxon>
        <taxon>Burkholderiales</taxon>
        <taxon>Oxalobacteraceae</taxon>
        <taxon>Herminiimonas</taxon>
    </lineage>
</organism>
<dbReference type="InterPro" id="IPR002177">
    <property type="entry name" value="DPS_DNA-bd"/>
</dbReference>
<evidence type="ECO:0000313" key="5">
    <source>
        <dbReference type="Proteomes" id="UP001596542"/>
    </source>
</evidence>
<dbReference type="Gene3D" id="1.20.1260.10">
    <property type="match status" value="1"/>
</dbReference>
<dbReference type="CDD" id="cd01043">
    <property type="entry name" value="DPS"/>
    <property type="match status" value="1"/>
</dbReference>
<protein>
    <submittedName>
        <fullName evidence="4">Dps family protein</fullName>
    </submittedName>
</protein>
<dbReference type="Proteomes" id="UP001596542">
    <property type="component" value="Unassembled WGS sequence"/>
</dbReference>
<comment type="caution">
    <text evidence="4">The sequence shown here is derived from an EMBL/GenBank/DDBJ whole genome shotgun (WGS) entry which is preliminary data.</text>
</comment>
<dbReference type="InterPro" id="IPR008331">
    <property type="entry name" value="Ferritin_DPS_dom"/>
</dbReference>
<proteinExistence type="inferred from homology"/>
<dbReference type="InterPro" id="IPR009078">
    <property type="entry name" value="Ferritin-like_SF"/>
</dbReference>